<dbReference type="SUPFAM" id="SSF102462">
    <property type="entry name" value="Peptidyl-tRNA hydrolase II"/>
    <property type="match status" value="1"/>
</dbReference>
<evidence type="ECO:0000313" key="1">
    <source>
        <dbReference type="EMBL" id="KKP92535.1"/>
    </source>
</evidence>
<protein>
    <recommendedName>
        <fullName evidence="3">DUF2000 domain-containing protein</fullName>
    </recommendedName>
</protein>
<dbReference type="Proteomes" id="UP000034140">
    <property type="component" value="Unassembled WGS sequence"/>
</dbReference>
<name>A0A0G0FYV0_9BACT</name>
<dbReference type="Gene3D" id="3.40.1490.10">
    <property type="entry name" value="Bit1"/>
    <property type="match status" value="1"/>
</dbReference>
<accession>A0A0G0FYV0</accession>
<comment type="caution">
    <text evidence="1">The sequence shown here is derived from an EMBL/GenBank/DDBJ whole genome shotgun (WGS) entry which is preliminary data.</text>
</comment>
<gene>
    <name evidence="1" type="ORF">UR96_C0010G0003</name>
</gene>
<dbReference type="Pfam" id="PF09391">
    <property type="entry name" value="DUF2000"/>
    <property type="match status" value="1"/>
</dbReference>
<proteinExistence type="predicted"/>
<dbReference type="EMBL" id="LBRE01000010">
    <property type="protein sequence ID" value="KKP92535.1"/>
    <property type="molecule type" value="Genomic_DNA"/>
</dbReference>
<dbReference type="InterPro" id="IPR023476">
    <property type="entry name" value="Pep_tRNA_hydro_II_dom_sf"/>
</dbReference>
<evidence type="ECO:0000313" key="2">
    <source>
        <dbReference type="Proteomes" id="UP000034140"/>
    </source>
</evidence>
<dbReference type="InterPro" id="IPR018988">
    <property type="entry name" value="DUF2000"/>
</dbReference>
<dbReference type="AlphaFoldDB" id="A0A0G0FYV0"/>
<evidence type="ECO:0008006" key="3">
    <source>
        <dbReference type="Google" id="ProtNLM"/>
    </source>
</evidence>
<reference evidence="1 2" key="1">
    <citation type="journal article" date="2015" name="Nature">
        <title>rRNA introns, odd ribosomes, and small enigmatic genomes across a large radiation of phyla.</title>
        <authorList>
            <person name="Brown C.T."/>
            <person name="Hug L.A."/>
            <person name="Thomas B.C."/>
            <person name="Sharon I."/>
            <person name="Castelle C.J."/>
            <person name="Singh A."/>
            <person name="Wilkins M.J."/>
            <person name="Williams K.H."/>
            <person name="Banfield J.F."/>
        </authorList>
    </citation>
    <scope>NUCLEOTIDE SEQUENCE [LARGE SCALE GENOMIC DNA]</scope>
</reference>
<sequence>MNETNRVDQFVCVVNKKIDSAKLLNALGHMAAGLVNLHVKNNTLDSMRFRDFYDMDKSPHPSISENGFIILRADNGNKIRTLRNQLIEKGILFTDFTDVMVEGNHISQQKVYDITREEVLDYLGICFFMNIDESKELTKKFSIYQSR</sequence>
<organism evidence="1 2">
    <name type="scientific">candidate division WS6 bacterium GW2011_GWC1_36_11</name>
    <dbReference type="NCBI Taxonomy" id="1619090"/>
    <lineage>
        <taxon>Bacteria</taxon>
        <taxon>Candidatus Dojkabacteria</taxon>
    </lineage>
</organism>